<proteinExistence type="predicted"/>
<keyword evidence="3" id="KW-1185">Reference proteome</keyword>
<keyword evidence="1" id="KW-1133">Transmembrane helix</keyword>
<evidence type="ECO:0000256" key="1">
    <source>
        <dbReference type="SAM" id="Phobius"/>
    </source>
</evidence>
<feature type="transmembrane region" description="Helical" evidence="1">
    <location>
        <begin position="12"/>
        <end position="34"/>
    </location>
</feature>
<dbReference type="GO" id="GO:0005886">
    <property type="term" value="C:plasma membrane"/>
    <property type="evidence" value="ECO:0007669"/>
    <property type="project" value="TreeGrafter"/>
</dbReference>
<dbReference type="PANTHER" id="PTHR39594:SF1">
    <property type="entry name" value="PROTEIN YCHQ"/>
    <property type="match status" value="1"/>
</dbReference>
<dbReference type="InterPro" id="IPR007360">
    <property type="entry name" value="SirB"/>
</dbReference>
<feature type="transmembrane region" description="Helical" evidence="1">
    <location>
        <begin position="72"/>
        <end position="94"/>
    </location>
</feature>
<evidence type="ECO:0000313" key="2">
    <source>
        <dbReference type="EMBL" id="RVT50989.1"/>
    </source>
</evidence>
<dbReference type="Proteomes" id="UP000288178">
    <property type="component" value="Unassembled WGS sequence"/>
</dbReference>
<gene>
    <name evidence="2" type="ORF">ENE75_14435</name>
</gene>
<dbReference type="EMBL" id="SACT01000004">
    <property type="protein sequence ID" value="RVT50989.1"/>
    <property type="molecule type" value="Genomic_DNA"/>
</dbReference>
<organism evidence="2 3">
    <name type="scientific">Rubrivivax albus</name>
    <dbReference type="NCBI Taxonomy" id="2499835"/>
    <lineage>
        <taxon>Bacteria</taxon>
        <taxon>Pseudomonadati</taxon>
        <taxon>Pseudomonadota</taxon>
        <taxon>Betaproteobacteria</taxon>
        <taxon>Burkholderiales</taxon>
        <taxon>Sphaerotilaceae</taxon>
        <taxon>Rubrivivax</taxon>
    </lineage>
</organism>
<keyword evidence="1" id="KW-0472">Membrane</keyword>
<keyword evidence="1" id="KW-0812">Transmembrane</keyword>
<comment type="caution">
    <text evidence="2">The sequence shown here is derived from an EMBL/GenBank/DDBJ whole genome shotgun (WGS) entry which is preliminary data.</text>
</comment>
<dbReference type="AlphaFoldDB" id="A0A3S2UPI7"/>
<dbReference type="OrthoDB" id="5588650at2"/>
<protein>
    <submittedName>
        <fullName evidence="2">Regulator SirB</fullName>
    </submittedName>
</protein>
<reference evidence="2 3" key="1">
    <citation type="submission" date="2019-01" db="EMBL/GenBank/DDBJ databases">
        <authorList>
            <person name="Chen W.-M."/>
        </authorList>
    </citation>
    <scope>NUCLEOTIDE SEQUENCE [LARGE SCALE GENOMIC DNA]</scope>
    <source>
        <strain evidence="2 3">ICH-3</strain>
    </source>
</reference>
<dbReference type="RefSeq" id="WP_128199015.1">
    <property type="nucleotide sequence ID" value="NZ_SACT01000004.1"/>
</dbReference>
<name>A0A3S2UPI7_9BURK</name>
<dbReference type="PIRSF" id="PIRSF005610">
    <property type="entry name" value="SirB"/>
    <property type="match status" value="1"/>
</dbReference>
<accession>A0A3S2UPI7</accession>
<feature type="transmembrane region" description="Helical" evidence="1">
    <location>
        <begin position="101"/>
        <end position="123"/>
    </location>
</feature>
<evidence type="ECO:0000313" key="3">
    <source>
        <dbReference type="Proteomes" id="UP000288178"/>
    </source>
</evidence>
<dbReference type="PANTHER" id="PTHR39594">
    <property type="entry name" value="PROTEIN YCHQ"/>
    <property type="match status" value="1"/>
</dbReference>
<feature type="transmembrane region" description="Helical" evidence="1">
    <location>
        <begin position="46"/>
        <end position="66"/>
    </location>
</feature>
<sequence>MSLIDHYATLRQAHIGLVALSGGWFLLRASGRLAGAHWPLSLPARVASWVIDTGLLTAGALLWAALQVNPLVQTWLGVKLVLLVAYVGLGTMALRRARTPAACAGWTLAALGCLGFMVSVAVAHHPAGLLATAG</sequence>
<dbReference type="Pfam" id="PF04247">
    <property type="entry name" value="SirB"/>
    <property type="match status" value="1"/>
</dbReference>